<evidence type="ECO:0000256" key="12">
    <source>
        <dbReference type="ARBA" id="ARBA00049975"/>
    </source>
</evidence>
<dbReference type="AlphaFoldDB" id="F7FCR9"/>
<organism evidence="17 18">
    <name type="scientific">Ornithorhynchus anatinus</name>
    <name type="common">Duckbill platypus</name>
    <dbReference type="NCBI Taxonomy" id="9258"/>
    <lineage>
        <taxon>Eukaryota</taxon>
        <taxon>Metazoa</taxon>
        <taxon>Chordata</taxon>
        <taxon>Craniata</taxon>
        <taxon>Vertebrata</taxon>
        <taxon>Euteleostomi</taxon>
        <taxon>Mammalia</taxon>
        <taxon>Monotremata</taxon>
        <taxon>Ornithorhynchidae</taxon>
        <taxon>Ornithorhynchus</taxon>
    </lineage>
</organism>
<evidence type="ECO:0000313" key="18">
    <source>
        <dbReference type="Proteomes" id="UP000002279"/>
    </source>
</evidence>
<dbReference type="Pfam" id="PF14748">
    <property type="entry name" value="P5CR_dimer"/>
    <property type="match status" value="1"/>
</dbReference>
<dbReference type="HAMAP" id="MF_01925">
    <property type="entry name" value="P5C_reductase"/>
    <property type="match status" value="1"/>
</dbReference>
<evidence type="ECO:0000256" key="7">
    <source>
        <dbReference type="ARBA" id="ARBA00022857"/>
    </source>
</evidence>
<dbReference type="FunFam" id="3.40.50.720:FF:000367">
    <property type="entry name" value="Pyrroline-5-carboxylate reductase"/>
    <property type="match status" value="1"/>
</dbReference>
<evidence type="ECO:0000259" key="16">
    <source>
        <dbReference type="Pfam" id="PF14748"/>
    </source>
</evidence>
<evidence type="ECO:0000256" key="6">
    <source>
        <dbReference type="ARBA" id="ARBA00022650"/>
    </source>
</evidence>
<keyword evidence="8 13" id="KW-0560">Oxidoreductase</keyword>
<comment type="pathway">
    <text evidence="2 13">Amino-acid biosynthesis; L-proline biosynthesis; L-proline from L-glutamate 5-semialdehyde: step 1/1.</text>
</comment>
<dbReference type="UniPathway" id="UPA00098">
    <property type="reaction ID" value="UER00361"/>
</dbReference>
<dbReference type="Proteomes" id="UP000002279">
    <property type="component" value="Chromosome 4"/>
</dbReference>
<dbReference type="eggNOG" id="KOG3124">
    <property type="taxonomic scope" value="Eukaryota"/>
</dbReference>
<dbReference type="STRING" id="9258.ENSOANP00000005590"/>
<evidence type="ECO:0000313" key="17">
    <source>
        <dbReference type="Ensembl" id="ENSOANP00000005590.2"/>
    </source>
</evidence>
<reference evidence="17" key="2">
    <citation type="submission" date="2025-08" db="UniProtKB">
        <authorList>
            <consortium name="Ensembl"/>
        </authorList>
    </citation>
    <scope>IDENTIFICATION</scope>
    <source>
        <strain evidence="17">Glennie</strain>
    </source>
</reference>
<dbReference type="FunFam" id="1.10.3730.10:FF:000003">
    <property type="entry name" value="Pyrroline-5-carboxylate reductase 1, mitochondrial"/>
    <property type="match status" value="1"/>
</dbReference>
<evidence type="ECO:0000256" key="5">
    <source>
        <dbReference type="ARBA" id="ARBA00022605"/>
    </source>
</evidence>
<feature type="compositionally biased region" description="Basic and acidic residues" evidence="14">
    <location>
        <begin position="103"/>
        <end position="113"/>
    </location>
</feature>
<comment type="subunit">
    <text evidence="9">Homodecamer; composed of 5 homodimers.</text>
</comment>
<feature type="region of interest" description="Disordered" evidence="14">
    <location>
        <begin position="35"/>
        <end position="76"/>
    </location>
</feature>
<name>F7FCR9_ORNAN</name>
<comment type="similarity">
    <text evidence="3 13">Belongs to the pyrroline-5-carboxylate reductase family.</text>
</comment>
<feature type="region of interest" description="Disordered" evidence="14">
    <location>
        <begin position="90"/>
        <end position="177"/>
    </location>
</feature>
<evidence type="ECO:0000256" key="9">
    <source>
        <dbReference type="ARBA" id="ARBA00038523"/>
    </source>
</evidence>
<dbReference type="Ensembl" id="ENSOANT00000005591.2">
    <property type="protein sequence ID" value="ENSOANP00000005590.2"/>
    <property type="gene ID" value="ENSOANG00000003530.2"/>
</dbReference>
<keyword evidence="4" id="KW-0963">Cytoplasm</keyword>
<reference evidence="17" key="3">
    <citation type="submission" date="2025-09" db="UniProtKB">
        <authorList>
            <consortium name="Ensembl"/>
        </authorList>
    </citation>
    <scope>IDENTIFICATION</scope>
    <source>
        <strain evidence="17">Glennie</strain>
    </source>
</reference>
<dbReference type="GO" id="GO:0004735">
    <property type="term" value="F:pyrroline-5-carboxylate reductase activity"/>
    <property type="evidence" value="ECO:0000318"/>
    <property type="project" value="GO_Central"/>
</dbReference>
<dbReference type="NCBIfam" id="TIGR00112">
    <property type="entry name" value="proC"/>
    <property type="match status" value="1"/>
</dbReference>
<protein>
    <recommendedName>
        <fullName evidence="13">Pyrroline-5-carboxylate reductase</fullName>
        <ecNumber evidence="13">1.5.1.2</ecNumber>
    </recommendedName>
</protein>
<dbReference type="InterPro" id="IPR000304">
    <property type="entry name" value="Pyrroline-COOH_reductase"/>
</dbReference>
<dbReference type="GeneTree" id="ENSGT00950000183044"/>
<dbReference type="HOGENOM" id="CLU_042344_3_0_1"/>
<comment type="function">
    <text evidence="12">Oxidoreductase that catalyzes the last step in proline biosynthesis, which corresponds to the reduction of pyrroline-5-carboxylate (P5C) to L-proline using NAD(P)H. Proline is synthesized from either glutamate or ornithine; both are converted to P5C, and then to proline via pyrroline-5-carboxylate reductases (PYCRs). PYCR3 is exclusively linked to the biosynthesis of proline from ornithine.</text>
</comment>
<evidence type="ECO:0000256" key="10">
    <source>
        <dbReference type="ARBA" id="ARBA00049867"/>
    </source>
</evidence>
<dbReference type="Gene3D" id="1.10.3730.10">
    <property type="entry name" value="ProC C-terminal domain-like"/>
    <property type="match status" value="1"/>
</dbReference>
<feature type="compositionally biased region" description="Gly residues" evidence="14">
    <location>
        <begin position="54"/>
        <end position="72"/>
    </location>
</feature>
<dbReference type="GO" id="GO:0055129">
    <property type="term" value="P:L-proline biosynthetic process"/>
    <property type="evidence" value="ECO:0000318"/>
    <property type="project" value="GO_Central"/>
</dbReference>
<gene>
    <name evidence="17" type="primary">PYCR3</name>
</gene>
<dbReference type="InterPro" id="IPR053790">
    <property type="entry name" value="P5CR-like_CS"/>
</dbReference>
<proteinExistence type="inferred from homology"/>
<evidence type="ECO:0000256" key="3">
    <source>
        <dbReference type="ARBA" id="ARBA00005525"/>
    </source>
</evidence>
<evidence type="ECO:0000256" key="11">
    <source>
        <dbReference type="ARBA" id="ARBA00049875"/>
    </source>
</evidence>
<keyword evidence="5 13" id="KW-0028">Amino-acid biosynthesis</keyword>
<dbReference type="SUPFAM" id="SSF51735">
    <property type="entry name" value="NAD(P)-binding Rossmann-fold domains"/>
    <property type="match status" value="1"/>
</dbReference>
<dbReference type="InterPro" id="IPR029036">
    <property type="entry name" value="P5CR_dimer"/>
</dbReference>
<comment type="catalytic activity">
    <reaction evidence="10">
        <text>L-proline + NADP(+) = (S)-1-pyrroline-5-carboxylate + NADPH + 2 H(+)</text>
        <dbReference type="Rhea" id="RHEA:14109"/>
        <dbReference type="ChEBI" id="CHEBI:15378"/>
        <dbReference type="ChEBI" id="CHEBI:17388"/>
        <dbReference type="ChEBI" id="CHEBI:57783"/>
        <dbReference type="ChEBI" id="CHEBI:58349"/>
        <dbReference type="ChEBI" id="CHEBI:60039"/>
        <dbReference type="EC" id="1.5.1.2"/>
    </reaction>
    <physiologicalReaction direction="right-to-left" evidence="10">
        <dbReference type="Rhea" id="RHEA:14111"/>
    </physiologicalReaction>
</comment>
<dbReference type="Bgee" id="ENSOANG00000003530">
    <property type="expression patterns" value="Expressed in heart and 7 other cell types or tissues"/>
</dbReference>
<evidence type="ECO:0000256" key="1">
    <source>
        <dbReference type="ARBA" id="ARBA00004496"/>
    </source>
</evidence>
<dbReference type="InterPro" id="IPR008927">
    <property type="entry name" value="6-PGluconate_DH-like_C_sf"/>
</dbReference>
<dbReference type="Pfam" id="PF03807">
    <property type="entry name" value="F420_oxidored"/>
    <property type="match status" value="1"/>
</dbReference>
<keyword evidence="18" id="KW-1185">Reference proteome</keyword>
<evidence type="ECO:0000256" key="8">
    <source>
        <dbReference type="ARBA" id="ARBA00023002"/>
    </source>
</evidence>
<evidence type="ECO:0000256" key="13">
    <source>
        <dbReference type="RuleBase" id="RU003903"/>
    </source>
</evidence>
<comment type="subcellular location">
    <subcellularLocation>
        <location evidence="1">Cytoplasm</location>
    </subcellularLocation>
</comment>
<dbReference type="GO" id="GO:0005737">
    <property type="term" value="C:cytoplasm"/>
    <property type="evidence" value="ECO:0007669"/>
    <property type="project" value="UniProtKB-SubCell"/>
</dbReference>
<dbReference type="InterPro" id="IPR028939">
    <property type="entry name" value="P5C_Rdtase_cat_N"/>
</dbReference>
<reference evidence="17 18" key="1">
    <citation type="journal article" date="2008" name="Nature">
        <title>Genome analysis of the platypus reveals unique signatures of evolution.</title>
        <authorList>
            <person name="Warren W.C."/>
            <person name="Hillier L.W."/>
            <person name="Marshall Graves J.A."/>
            <person name="Birney E."/>
            <person name="Ponting C.P."/>
            <person name="Grutzner F."/>
            <person name="Belov K."/>
            <person name="Miller W."/>
            <person name="Clarke L."/>
            <person name="Chinwalla A.T."/>
            <person name="Yang S.P."/>
            <person name="Heger A."/>
            <person name="Locke D.P."/>
            <person name="Miethke P."/>
            <person name="Waters P.D."/>
            <person name="Veyrunes F."/>
            <person name="Fulton L."/>
            <person name="Fulton B."/>
            <person name="Graves T."/>
            <person name="Wallis J."/>
            <person name="Puente X.S."/>
            <person name="Lopez-Otin C."/>
            <person name="Ordonez G.R."/>
            <person name="Eichler E.E."/>
            <person name="Chen L."/>
            <person name="Cheng Z."/>
            <person name="Deakin J.E."/>
            <person name="Alsop A."/>
            <person name="Thompson K."/>
            <person name="Kirby P."/>
            <person name="Papenfuss A.T."/>
            <person name="Wakefield M.J."/>
            <person name="Olender T."/>
            <person name="Lancet D."/>
            <person name="Huttley G.A."/>
            <person name="Smit A.F."/>
            <person name="Pask A."/>
            <person name="Temple-Smith P."/>
            <person name="Batzer M.A."/>
            <person name="Walker J.A."/>
            <person name="Konkel M.K."/>
            <person name="Harris R.S."/>
            <person name="Whittington C.M."/>
            <person name="Wong E.S."/>
            <person name="Gemmell N.J."/>
            <person name="Buschiazzo E."/>
            <person name="Vargas Jentzsch I.M."/>
            <person name="Merkel A."/>
            <person name="Schmitz J."/>
            <person name="Zemann A."/>
            <person name="Churakov G."/>
            <person name="Kriegs J.O."/>
            <person name="Brosius J."/>
            <person name="Murchison E.P."/>
            <person name="Sachidanandam R."/>
            <person name="Smith C."/>
            <person name="Hannon G.J."/>
            <person name="Tsend-Ayush E."/>
            <person name="McMillan D."/>
            <person name="Attenborough R."/>
            <person name="Rens W."/>
            <person name="Ferguson-Smith M."/>
            <person name="Lefevre C.M."/>
            <person name="Sharp J.A."/>
            <person name="Nicholas K.R."/>
            <person name="Ray D.A."/>
            <person name="Kube M."/>
            <person name="Reinhardt R."/>
            <person name="Pringle T.H."/>
            <person name="Taylor J."/>
            <person name="Jones R.C."/>
            <person name="Nixon B."/>
            <person name="Dacheux J.L."/>
            <person name="Niwa H."/>
            <person name="Sekita Y."/>
            <person name="Huang X."/>
            <person name="Stark A."/>
            <person name="Kheradpour P."/>
            <person name="Kellis M."/>
            <person name="Flicek P."/>
            <person name="Chen Y."/>
            <person name="Webber C."/>
            <person name="Hardison R."/>
            <person name="Nelson J."/>
            <person name="Hallsworth-Pepin K."/>
            <person name="Delehaunty K."/>
            <person name="Markovic C."/>
            <person name="Minx P."/>
            <person name="Feng Y."/>
            <person name="Kremitzki C."/>
            <person name="Mitreva M."/>
            <person name="Glasscock J."/>
            <person name="Wylie T."/>
            <person name="Wohldmann P."/>
            <person name="Thiru P."/>
            <person name="Nhan M.N."/>
            <person name="Pohl C.S."/>
            <person name="Smith S.M."/>
            <person name="Hou S."/>
            <person name="Nefedov M."/>
            <person name="de Jong P.J."/>
            <person name="Renfree M.B."/>
            <person name="Mardis E.R."/>
            <person name="Wilson R.K."/>
        </authorList>
    </citation>
    <scope>NUCLEOTIDE SEQUENCE [LARGE SCALE GENOMIC DNA]</scope>
    <source>
        <strain evidence="17 18">Glennie</strain>
    </source>
</reference>
<feature type="domain" description="Pyrroline-5-carboxylate reductase catalytic N-terminal" evidence="15">
    <location>
        <begin position="247"/>
        <end position="341"/>
    </location>
</feature>
<dbReference type="InParanoid" id="F7FCR9"/>
<evidence type="ECO:0000256" key="4">
    <source>
        <dbReference type="ARBA" id="ARBA00022490"/>
    </source>
</evidence>
<dbReference type="FunCoup" id="F7FCR9">
    <property type="interactions" value="257"/>
</dbReference>
<dbReference type="EC" id="1.5.1.2" evidence="13"/>
<feature type="domain" description="Pyrroline-5-carboxylate reductase dimerisation" evidence="16">
    <location>
        <begin position="404"/>
        <end position="508"/>
    </location>
</feature>
<comment type="catalytic activity">
    <reaction evidence="11">
        <text>L-proline + NAD(+) = (S)-1-pyrroline-5-carboxylate + NADH + 2 H(+)</text>
        <dbReference type="Rhea" id="RHEA:14105"/>
        <dbReference type="ChEBI" id="CHEBI:15378"/>
        <dbReference type="ChEBI" id="CHEBI:17388"/>
        <dbReference type="ChEBI" id="CHEBI:57540"/>
        <dbReference type="ChEBI" id="CHEBI:57945"/>
        <dbReference type="ChEBI" id="CHEBI:60039"/>
        <dbReference type="EC" id="1.5.1.2"/>
    </reaction>
    <physiologicalReaction direction="right-to-left" evidence="11">
        <dbReference type="Rhea" id="RHEA:14107"/>
    </physiologicalReaction>
</comment>
<dbReference type="InterPro" id="IPR036291">
    <property type="entry name" value="NAD(P)-bd_dom_sf"/>
</dbReference>
<evidence type="ECO:0000256" key="14">
    <source>
        <dbReference type="SAM" id="MobiDB-lite"/>
    </source>
</evidence>
<dbReference type="PANTHER" id="PTHR11645:SF0">
    <property type="entry name" value="PYRROLINE-5-CARBOXYLATE REDUCTASE 3"/>
    <property type="match status" value="1"/>
</dbReference>
<dbReference type="Gene3D" id="3.40.50.720">
    <property type="entry name" value="NAD(P)-binding Rossmann-like Domain"/>
    <property type="match status" value="1"/>
</dbReference>
<keyword evidence="6 13" id="KW-0641">Proline biosynthesis</keyword>
<sequence>MGAGPESGGVCACVLSSGAGPEGGRRCACAHNHRGRRRRAGGGGTHAPFLRGAGPEGGRGGSVRTPIGGGEGESGRGRYACALPGGAGPEGGRRCARAHTNRGRGEREGEVRMRPSWGGLGRREGEGVRVRTPIGDGEGESGRGRYACALPSGREGEGVRVRTPIGDGEGESGRGRYACALPSGREGEGVRVRPRGPAHAPGRVWGRRRPRRLLPRPVPAMAAAAAAMAAMAAGPAGAAGRGPPRGRVGFVGAGRMATAIARGLLLAGKVEAGNVLASAPSDGNLCHFRKLGCRTTHSNTEVLMSCSLIFFATKPHILPSVLAEVFSAVTEEHILVSLAAGVSLQILEELLPPNSRVLRIMPNLPCMVQEGAVVIARGSRVKNEEAELLRELLSACGLCEEVPESYINIHTGLSGSGVAYVCMFSEALAEGAIKMGMPSALAHRIAAQTLMGAGKLLLESGKHPAQLRTDVCTPGGTTIYGLHALEQGGLRAATMSAVEAATGRARELGKR</sequence>
<dbReference type="PROSITE" id="PS00521">
    <property type="entry name" value="P5CR"/>
    <property type="match status" value="1"/>
</dbReference>
<keyword evidence="7 13" id="KW-0521">NADP</keyword>
<dbReference type="SUPFAM" id="SSF48179">
    <property type="entry name" value="6-phosphogluconate dehydrogenase C-terminal domain-like"/>
    <property type="match status" value="1"/>
</dbReference>
<evidence type="ECO:0000259" key="15">
    <source>
        <dbReference type="Pfam" id="PF03807"/>
    </source>
</evidence>
<accession>F7FCR9</accession>
<dbReference type="PANTHER" id="PTHR11645">
    <property type="entry name" value="PYRROLINE-5-CARBOXYLATE REDUCTASE"/>
    <property type="match status" value="1"/>
</dbReference>
<evidence type="ECO:0000256" key="2">
    <source>
        <dbReference type="ARBA" id="ARBA00005205"/>
    </source>
</evidence>